<dbReference type="RefSeq" id="WP_143043210.1">
    <property type="nucleotide sequence ID" value="NZ_FNAJ01000012.1"/>
</dbReference>
<dbReference type="SMART" id="SM00448">
    <property type="entry name" value="REC"/>
    <property type="match status" value="1"/>
</dbReference>
<feature type="region of interest" description="Disordered" evidence="4">
    <location>
        <begin position="644"/>
        <end position="672"/>
    </location>
</feature>
<dbReference type="InterPro" id="IPR001789">
    <property type="entry name" value="Sig_transdc_resp-reg_receiver"/>
</dbReference>
<evidence type="ECO:0000256" key="3">
    <source>
        <dbReference type="SAM" id="Coils"/>
    </source>
</evidence>
<proteinExistence type="predicted"/>
<dbReference type="PANTHER" id="PTHR44591:SF3">
    <property type="entry name" value="RESPONSE REGULATORY DOMAIN-CONTAINING PROTEIN"/>
    <property type="match status" value="1"/>
</dbReference>
<feature type="coiled-coil region" evidence="3">
    <location>
        <begin position="216"/>
        <end position="335"/>
    </location>
</feature>
<dbReference type="EMBL" id="FNAJ01000012">
    <property type="protein sequence ID" value="SDE81152.1"/>
    <property type="molecule type" value="Genomic_DNA"/>
</dbReference>
<dbReference type="Proteomes" id="UP000198717">
    <property type="component" value="Unassembled WGS sequence"/>
</dbReference>
<feature type="compositionally biased region" description="Polar residues" evidence="4">
    <location>
        <begin position="647"/>
        <end position="658"/>
    </location>
</feature>
<evidence type="ECO:0000256" key="1">
    <source>
        <dbReference type="ARBA" id="ARBA00022553"/>
    </source>
</evidence>
<keyword evidence="1" id="KW-0597">Phosphoprotein</keyword>
<feature type="domain" description="Response regulatory" evidence="5">
    <location>
        <begin position="4"/>
        <end position="122"/>
    </location>
</feature>
<dbReference type="PROSITE" id="PS50110">
    <property type="entry name" value="RESPONSE_REGULATORY"/>
    <property type="match status" value="1"/>
</dbReference>
<evidence type="ECO:0000313" key="6">
    <source>
        <dbReference type="EMBL" id="SDE81152.1"/>
    </source>
</evidence>
<evidence type="ECO:0000256" key="4">
    <source>
        <dbReference type="SAM" id="MobiDB-lite"/>
    </source>
</evidence>
<dbReference type="SUPFAM" id="SSF52172">
    <property type="entry name" value="CheY-like"/>
    <property type="match status" value="1"/>
</dbReference>
<evidence type="ECO:0000259" key="5">
    <source>
        <dbReference type="PROSITE" id="PS50110"/>
    </source>
</evidence>
<comment type="caution">
    <text evidence="2">Lacks conserved residue(s) required for the propagation of feature annotation.</text>
</comment>
<dbReference type="PANTHER" id="PTHR44591">
    <property type="entry name" value="STRESS RESPONSE REGULATOR PROTEIN 1"/>
    <property type="match status" value="1"/>
</dbReference>
<accession>A0ABY0N0W0</accession>
<reference evidence="6 7" key="1">
    <citation type="submission" date="2016-10" db="EMBL/GenBank/DDBJ databases">
        <authorList>
            <person name="Varghese N."/>
            <person name="Submissions S."/>
        </authorList>
    </citation>
    <scope>NUCLEOTIDE SEQUENCE [LARGE SCALE GENOMIC DNA]</scope>
    <source>
        <strain evidence="6 7">DSM 2260</strain>
    </source>
</reference>
<keyword evidence="7" id="KW-1185">Reference proteome</keyword>
<dbReference type="InterPro" id="IPR050595">
    <property type="entry name" value="Bact_response_regulator"/>
</dbReference>
<comment type="caution">
    <text evidence="6">The sequence shown here is derived from an EMBL/GenBank/DDBJ whole genome shotgun (WGS) entry which is preliminary data.</text>
</comment>
<dbReference type="Gene3D" id="1.10.287.1490">
    <property type="match status" value="1"/>
</dbReference>
<name>A0ABY0N0W0_9BACT</name>
<protein>
    <submittedName>
        <fullName evidence="6">Response regulator receiver domain-containing protein</fullName>
    </submittedName>
</protein>
<keyword evidence="3" id="KW-0175">Coiled coil</keyword>
<dbReference type="Pfam" id="PF00072">
    <property type="entry name" value="Response_reg"/>
    <property type="match status" value="1"/>
</dbReference>
<organism evidence="6 7">
    <name type="scientific">Myxococcus virescens</name>
    <dbReference type="NCBI Taxonomy" id="83456"/>
    <lineage>
        <taxon>Bacteria</taxon>
        <taxon>Pseudomonadati</taxon>
        <taxon>Myxococcota</taxon>
        <taxon>Myxococcia</taxon>
        <taxon>Myxococcales</taxon>
        <taxon>Cystobacterineae</taxon>
        <taxon>Myxococcaceae</taxon>
        <taxon>Myxococcus</taxon>
    </lineage>
</organism>
<dbReference type="InterPro" id="IPR011006">
    <property type="entry name" value="CheY-like_superfamily"/>
</dbReference>
<feature type="non-terminal residue" evidence="6">
    <location>
        <position position="672"/>
    </location>
</feature>
<dbReference type="Gene3D" id="3.40.50.2300">
    <property type="match status" value="1"/>
</dbReference>
<evidence type="ECO:0000313" key="7">
    <source>
        <dbReference type="Proteomes" id="UP000198717"/>
    </source>
</evidence>
<feature type="region of interest" description="Disordered" evidence="4">
    <location>
        <begin position="137"/>
        <end position="172"/>
    </location>
</feature>
<gene>
    <name evidence="6" type="ORF">SAMN04488504_112116</name>
</gene>
<evidence type="ECO:0000256" key="2">
    <source>
        <dbReference type="PROSITE-ProRule" id="PRU00169"/>
    </source>
</evidence>
<sequence>MERRVLIVESEHDFALSMATVLKGAGYQTALAETAADAQRELEKRRPDLVVLRAELKDQSGFVLCGNIKKGKWGQNLKVLLLSSESGVDGLAQHRQTPQAADGYLAIPFEMGELAALSHGIVPPGTDDTGASLDAALNGTREAPPPMPPSLKAAAGGPPKLPKRERRSAMTEEDRAFLDRTFQSIADRKAELLAESRQLKRPPPRRELMGTPEGKIQILRDELKTREAQLARLSEIWNVRERELLSGEDRIHEKDVELQGLKMQVDDLLRRFNEAQQATIQKEREHGATVDDLLLQKFSAEKDLIEVVASKEKDINLLRREVSRAEEELSRRAGELEHGRNEYDKLEKHLGVVTLEFEVKEQKLQDTILANEGEIARLTKRGDDFEAELNRTISERDQRFAELDGEIQALQERLQQTEQERDTTVRGLEARAARAEEHGTQADAEIHRLNAERDALEAKLSQQVADLETDLARTTGERDQLRLDKDAQEAELTQRIEERDAKLGTLERELSETIARNEHTEAELNANIQQQLERIGELEGEVEAVKTHLEDRENELTAELQALGQAKDELETDLNDRLQSLSQAKDALEADLSRQLEELRSAKAELEADLTGQIQALTSQLEETQRQLDDSQRTGEQLSARVAQLEDTVSQRESTIESLQGDVAARDQRISE</sequence>